<evidence type="ECO:0000256" key="1">
    <source>
        <dbReference type="ARBA" id="ARBA00022723"/>
    </source>
</evidence>
<evidence type="ECO:0000259" key="6">
    <source>
        <dbReference type="PROSITE" id="PS50157"/>
    </source>
</evidence>
<feature type="domain" description="C2H2-type" evidence="6">
    <location>
        <begin position="2"/>
        <end position="25"/>
    </location>
</feature>
<feature type="domain" description="C2H2-type" evidence="6">
    <location>
        <begin position="186"/>
        <end position="213"/>
    </location>
</feature>
<proteinExistence type="predicted"/>
<dbReference type="InterPro" id="IPR013087">
    <property type="entry name" value="Znf_C2H2_type"/>
</dbReference>
<dbReference type="EMBL" id="KB726996">
    <property type="protein sequence ID" value="EMT61145.1"/>
    <property type="molecule type" value="Genomic_DNA"/>
</dbReference>
<dbReference type="GO" id="GO:0008168">
    <property type="term" value="F:methyltransferase activity"/>
    <property type="evidence" value="ECO:0007669"/>
    <property type="project" value="UniProtKB-KW"/>
</dbReference>
<protein>
    <submittedName>
        <fullName evidence="7">Histone-lysine N-methyltransferase PRDM9</fullName>
    </submittedName>
</protein>
<gene>
    <name evidence="7" type="ORF">FOC4_g10014191</name>
</gene>
<reference evidence="8" key="1">
    <citation type="submission" date="2012-09" db="EMBL/GenBank/DDBJ databases">
        <title>Genome sequencing and comparative transcriptomics of race 1 and race 4 of banana pathogen: Fusarium oxysporum f. sp. cubense.</title>
        <authorList>
            <person name="Fang X."/>
            <person name="Huang J."/>
        </authorList>
    </citation>
    <scope>NUCLEOTIDE SEQUENCE [LARGE SCALE GENOMIC DNA]</scope>
    <source>
        <strain evidence="8">race 4</strain>
    </source>
</reference>
<dbReference type="Gene3D" id="3.30.160.60">
    <property type="entry name" value="Classic Zinc Finger"/>
    <property type="match status" value="1"/>
</dbReference>
<name>N1RG72_FUSC4</name>
<evidence type="ECO:0000313" key="7">
    <source>
        <dbReference type="EMBL" id="EMT61145.1"/>
    </source>
</evidence>
<keyword evidence="2" id="KW-0677">Repeat</keyword>
<dbReference type="Pfam" id="PF00096">
    <property type="entry name" value="zf-C2H2"/>
    <property type="match status" value="1"/>
</dbReference>
<feature type="domain" description="C2H2-type" evidence="6">
    <location>
        <begin position="104"/>
        <end position="131"/>
    </location>
</feature>
<dbReference type="STRING" id="1229665.N1RG72"/>
<dbReference type="PANTHER" id="PTHR24379:SF121">
    <property type="entry name" value="C2H2-TYPE DOMAIN-CONTAINING PROTEIN"/>
    <property type="match status" value="1"/>
</dbReference>
<dbReference type="GO" id="GO:0008270">
    <property type="term" value="F:zinc ion binding"/>
    <property type="evidence" value="ECO:0007669"/>
    <property type="project" value="UniProtKB-KW"/>
</dbReference>
<dbReference type="SMART" id="SM00355">
    <property type="entry name" value="ZnF_C2H2"/>
    <property type="match status" value="8"/>
</dbReference>
<evidence type="ECO:0000256" key="2">
    <source>
        <dbReference type="ARBA" id="ARBA00022737"/>
    </source>
</evidence>
<keyword evidence="8" id="KW-1185">Reference proteome</keyword>
<keyword evidence="3 5" id="KW-0863">Zinc-finger</keyword>
<dbReference type="OrthoDB" id="6105938at2759"/>
<dbReference type="Proteomes" id="UP000016929">
    <property type="component" value="Unassembled WGS sequence"/>
</dbReference>
<dbReference type="PROSITE" id="PS50157">
    <property type="entry name" value="ZINC_FINGER_C2H2_2"/>
    <property type="match status" value="3"/>
</dbReference>
<evidence type="ECO:0000256" key="3">
    <source>
        <dbReference type="ARBA" id="ARBA00022771"/>
    </source>
</evidence>
<keyword evidence="7" id="KW-0808">Transferase</keyword>
<evidence type="ECO:0000256" key="5">
    <source>
        <dbReference type="PROSITE-ProRule" id="PRU00042"/>
    </source>
</evidence>
<reference evidence="8" key="2">
    <citation type="journal article" date="2014" name="PLoS ONE">
        <title>Genome and Transcriptome Analysis of the Fungal Pathogen Fusarium oxysporum f. sp. cubense Causing Banana Vascular Wilt Disease.</title>
        <authorList>
            <person name="Guo L."/>
            <person name="Han L."/>
            <person name="Yang L."/>
            <person name="Zeng H."/>
            <person name="Fan D."/>
            <person name="Zhu Y."/>
            <person name="Feng Y."/>
            <person name="Wang G."/>
            <person name="Peng C."/>
            <person name="Jiang X."/>
            <person name="Zhou D."/>
            <person name="Ni P."/>
            <person name="Liang C."/>
            <person name="Liu L."/>
            <person name="Wang J."/>
            <person name="Mao C."/>
            <person name="Fang X."/>
            <person name="Peng M."/>
            <person name="Huang J."/>
        </authorList>
    </citation>
    <scope>NUCLEOTIDE SEQUENCE [LARGE SCALE GENOMIC DNA]</scope>
    <source>
        <strain evidence="8">race 4</strain>
    </source>
</reference>
<dbReference type="GO" id="GO:0032259">
    <property type="term" value="P:methylation"/>
    <property type="evidence" value="ECO:0007669"/>
    <property type="project" value="UniProtKB-KW"/>
</dbReference>
<keyword evidence="4" id="KW-0862">Zinc</keyword>
<dbReference type="AlphaFoldDB" id="N1RG72"/>
<sequence>MPYCPPCDRHFRLENSLDQHIQAVHPQTYCWRCERHFPHERAKEQHIENSARHNICTHCYHEPDFSSEDDLKSHLIKDHHACIPCDEYFSDDYDLLEHDVDVHDKCRTCGRFFKSRSNLINHRKTHAAKNVECLGCSRMFISHSAMVLHLEANTCESGSDRDSIRGWVWDYYEIHGRWNHDHDDDFDCESCGANFNMLSALLQHVESESCRASKVSAACDRVAYDAARKQPTSVPITAVQQYQYPIGPDSSESAAYAPRQFPDYGEDVSGAAAAQNINRTIAMVEEQVFLHTACWTLHCMPCRIVFNDASEQAAHNSKWH</sequence>
<dbReference type="SUPFAM" id="SSF57667">
    <property type="entry name" value="beta-beta-alpha zinc fingers"/>
    <property type="match status" value="1"/>
</dbReference>
<evidence type="ECO:0000313" key="8">
    <source>
        <dbReference type="Proteomes" id="UP000016929"/>
    </source>
</evidence>
<dbReference type="InterPro" id="IPR036236">
    <property type="entry name" value="Znf_C2H2_sf"/>
</dbReference>
<organism evidence="7 8">
    <name type="scientific">Fusarium oxysporum f. sp. cubense (strain race 4)</name>
    <name type="common">Panama disease fungus</name>
    <dbReference type="NCBI Taxonomy" id="2502994"/>
    <lineage>
        <taxon>Eukaryota</taxon>
        <taxon>Fungi</taxon>
        <taxon>Dikarya</taxon>
        <taxon>Ascomycota</taxon>
        <taxon>Pezizomycotina</taxon>
        <taxon>Sordariomycetes</taxon>
        <taxon>Hypocreomycetidae</taxon>
        <taxon>Hypocreales</taxon>
        <taxon>Nectriaceae</taxon>
        <taxon>Fusarium</taxon>
        <taxon>Fusarium oxysporum species complex</taxon>
    </lineage>
</organism>
<dbReference type="PANTHER" id="PTHR24379">
    <property type="entry name" value="KRAB AND ZINC FINGER DOMAIN-CONTAINING"/>
    <property type="match status" value="1"/>
</dbReference>
<keyword evidence="1" id="KW-0479">Metal-binding</keyword>
<evidence type="ECO:0000256" key="4">
    <source>
        <dbReference type="ARBA" id="ARBA00022833"/>
    </source>
</evidence>
<dbReference type="PROSITE" id="PS00028">
    <property type="entry name" value="ZINC_FINGER_C2H2_1"/>
    <property type="match status" value="3"/>
</dbReference>
<keyword evidence="7" id="KW-0489">Methyltransferase</keyword>
<dbReference type="HOGENOM" id="CLU_868892_0_0_1"/>
<accession>N1RG72</accession>